<evidence type="ECO:0000256" key="1">
    <source>
        <dbReference type="ARBA" id="ARBA00010140"/>
    </source>
</evidence>
<dbReference type="Gene3D" id="1.10.3380.10">
    <property type="entry name" value="Sec63 N-terminal domain-like domain"/>
    <property type="match status" value="1"/>
</dbReference>
<feature type="compositionally biased region" description="Low complexity" evidence="11">
    <location>
        <begin position="1460"/>
        <end position="1469"/>
    </location>
</feature>
<evidence type="ECO:0000256" key="5">
    <source>
        <dbReference type="ARBA" id="ARBA00022840"/>
    </source>
</evidence>
<evidence type="ECO:0000313" key="15">
    <source>
        <dbReference type="Proteomes" id="UP001163850"/>
    </source>
</evidence>
<dbReference type="InterPro" id="IPR011545">
    <property type="entry name" value="DEAD/DEAH_box_helicase_dom"/>
</dbReference>
<feature type="compositionally biased region" description="Polar residues" evidence="11">
    <location>
        <begin position="1134"/>
        <end position="1147"/>
    </location>
</feature>
<dbReference type="SUPFAM" id="SSF52540">
    <property type="entry name" value="P-loop containing nucleoside triphosphate hydrolases"/>
    <property type="match status" value="1"/>
</dbReference>
<evidence type="ECO:0000256" key="10">
    <source>
        <dbReference type="ARBA" id="ARBA00048988"/>
    </source>
</evidence>
<evidence type="ECO:0000256" key="8">
    <source>
        <dbReference type="ARBA" id="ARBA00034617"/>
    </source>
</evidence>
<sequence length="1525" mass="171716">MDYELEPYYEDETENQYEDAIYEHNIYDSHQPAIQNYTLDGISDDGELTDEIMNSSPSPRERIGSVGRRYPFQYQPYDSIESYPDQPRVAYHLNSHIAPLYHTSNRDLRAQSVARATAPTYSQSSGHICRLDNLHAHLLLLIPLVRPPFESQSAPYPINTSETQITQPHVAGSLRPRATAAPMTRNPEQAVQLQGYQPRNSQKLTLRPVSDLPDMYRGLFKFGVFNAVQSSCFEGVLYSKENMVISAPTGSGKTVLFELAIIEMLTKARETGELVKCVYVAPTKALCSERYRDWASKFEPLGIKCTKWLFPFRNDLNAGSGCELTGDTIHFGKSAWGDAKNATIIIATGEKWDSLTRSWDDHRQQLSQVQLFLVDEVHILNETRGSTLEVIVSRMKLRGTAVRFVLVSATVPNIQDIANWIRKDSHNGSAGVYEFGEDYRPCKLIRHVVSFPRSKGQSDFVFSKNLDYKLFQTLQTYSSGKPILIFVSTRKGVFSAAEQLTKDYNEAAAKKQSLPWTRPGRVDRIFNDKRLSDFASLGIGVHHAGLTPGDRRTVEELFLSKILRVVIATTTLAVGVNLPAHTVVIKGVHTFQNSSSVEYSDLDVMQMLGRAGRPQFDKDGIAIIMCESELENKYRALIQGRTIVESSLHLNLSEHLNSEIGLGTITNMNSAKEWLKSSFLFQRIQKNPNHYSLGKDESQTWEERVDDIVTQSVESLRSSELIHKEDGNDAIICTEYGDIMSKASVSTSILDIWPRIHLQPVVLPAPKNYISERATMREVLDVIANADDESRLRASEKTIYNRLRRHNDIRYEVKKVERTSDKTLLLIQAILGGISLSAPEYRSNDSQPHLEAFSVFKHLPRIARAIVEVSIVRKFGAPLKYGLELVRCFTAKAWEDRPVVLRQIEYVGEKSYVEGKQPIVLAEHGITSIPILRKQDTLRLETVEDFFFLKELLTSSSFVVASQSETSIRFGYACGSKGIPVDVELSVECGLVQEAGPSKPKKQKPSRFSHMTSVLTLTSDNQFVDFRRIPTKALKEAKTFEICATLEKPSQSVIISISSELYAGVTVTKTHKPVLPPSEYPTLNTKPMTALELELQGLEKCDGLFDEMFDEHGDEIVKEENPEPVHFKDIRKSTQNLQQHETNQKPQPQVPAERPKKLPNGLYDCREGLRDPPKTKAGAVTKPADIHDIVNTSQNQLKSKGVTVKASKTSPAPKPRSKPRMKIDHTLNDLDRLHKSTSVQHNLKLPHGHRIKLEPSPDVPSSKRKKGPAPSFDIQFANIAATDVHQPVHASPGDDDLPDAHEILTTSKKKKRAPSSEDNYSNSEIDALIHNIPSGNYLEEVPEAVATMEVERKEPAKKKIKLDASAEYGVTKGKDEPLFLPESEYREGLPTAAMEFDYDEIEFIEEPTAAANQDYDDFFLDSQYYNTSPATPDLTISMQSFEHEEDELDDEPMPYNKISISNPQISSSSHTTPFTQEIKQSDNLPQSEVLKQEGLKEVLNEEERLQKEYDDEFAVLEAWLDEHIE</sequence>
<dbReference type="InterPro" id="IPR036388">
    <property type="entry name" value="WH-like_DNA-bd_sf"/>
</dbReference>
<dbReference type="Pfam" id="PF23445">
    <property type="entry name" value="WHD_SNRNP200"/>
    <property type="match status" value="1"/>
</dbReference>
<keyword evidence="7" id="KW-0469">Meiosis</keyword>
<keyword evidence="2" id="KW-0547">Nucleotide-binding</keyword>
<dbReference type="InterPro" id="IPR004179">
    <property type="entry name" value="Sec63-dom"/>
</dbReference>
<name>A0AA38UTU0_9AGAR</name>
<dbReference type="SMART" id="SM00487">
    <property type="entry name" value="DEXDc"/>
    <property type="match status" value="1"/>
</dbReference>
<dbReference type="Gene3D" id="1.10.10.10">
    <property type="entry name" value="Winged helix-like DNA-binding domain superfamily/Winged helix DNA-binding domain"/>
    <property type="match status" value="1"/>
</dbReference>
<evidence type="ECO:0000256" key="6">
    <source>
        <dbReference type="ARBA" id="ARBA00023235"/>
    </source>
</evidence>
<evidence type="ECO:0000259" key="13">
    <source>
        <dbReference type="PROSITE" id="PS51194"/>
    </source>
</evidence>
<dbReference type="FunFam" id="1.10.10.10:FF:000012">
    <property type="entry name" value="U5 small nuclear ribonucleoprotein helicase"/>
    <property type="match status" value="1"/>
</dbReference>
<evidence type="ECO:0000256" key="2">
    <source>
        <dbReference type="ARBA" id="ARBA00022741"/>
    </source>
</evidence>
<organism evidence="14 15">
    <name type="scientific">Lentinula detonsa</name>
    <dbReference type="NCBI Taxonomy" id="2804962"/>
    <lineage>
        <taxon>Eukaryota</taxon>
        <taxon>Fungi</taxon>
        <taxon>Dikarya</taxon>
        <taxon>Basidiomycota</taxon>
        <taxon>Agaricomycotina</taxon>
        <taxon>Agaricomycetes</taxon>
        <taxon>Agaricomycetidae</taxon>
        <taxon>Agaricales</taxon>
        <taxon>Marasmiineae</taxon>
        <taxon>Omphalotaceae</taxon>
        <taxon>Lentinula</taxon>
    </lineage>
</organism>
<dbReference type="Pfam" id="PF02889">
    <property type="entry name" value="Sec63"/>
    <property type="match status" value="1"/>
</dbReference>
<comment type="catalytic activity">
    <reaction evidence="10">
        <text>ATP + H2O = ADP + phosphate + H(+)</text>
        <dbReference type="Rhea" id="RHEA:13065"/>
        <dbReference type="ChEBI" id="CHEBI:15377"/>
        <dbReference type="ChEBI" id="CHEBI:15378"/>
        <dbReference type="ChEBI" id="CHEBI:30616"/>
        <dbReference type="ChEBI" id="CHEBI:43474"/>
        <dbReference type="ChEBI" id="CHEBI:456216"/>
        <dbReference type="EC" id="5.6.2.4"/>
    </reaction>
</comment>
<proteinExistence type="inferred from homology"/>
<dbReference type="SUPFAM" id="SSF158702">
    <property type="entry name" value="Sec63 N-terminal domain-like"/>
    <property type="match status" value="1"/>
</dbReference>
<dbReference type="GO" id="GO:0051321">
    <property type="term" value="P:meiotic cell cycle"/>
    <property type="evidence" value="ECO:0007669"/>
    <property type="project" value="UniProtKB-KW"/>
</dbReference>
<dbReference type="PANTHER" id="PTHR47835:SF3">
    <property type="entry name" value="HELICASE FOR MEIOSIS 1"/>
    <property type="match status" value="1"/>
</dbReference>
<dbReference type="InterPro" id="IPR052247">
    <property type="entry name" value="Meiotic_Crossover_Helicase"/>
</dbReference>
<dbReference type="GO" id="GO:0003676">
    <property type="term" value="F:nucleic acid binding"/>
    <property type="evidence" value="ECO:0007669"/>
    <property type="project" value="InterPro"/>
</dbReference>
<dbReference type="InterPro" id="IPR001650">
    <property type="entry name" value="Helicase_C-like"/>
</dbReference>
<dbReference type="Gene3D" id="3.40.50.300">
    <property type="entry name" value="P-loop containing nucleotide triphosphate hydrolases"/>
    <property type="match status" value="2"/>
</dbReference>
<comment type="caution">
    <text evidence="14">The sequence shown here is derived from an EMBL/GenBank/DDBJ whole genome shotgun (WGS) entry which is preliminary data.</text>
</comment>
<evidence type="ECO:0000256" key="9">
    <source>
        <dbReference type="ARBA" id="ARBA00034808"/>
    </source>
</evidence>
<comment type="similarity">
    <text evidence="1">Belongs to the helicase family. SKI2 subfamily.</text>
</comment>
<dbReference type="GO" id="GO:0043138">
    <property type="term" value="F:3'-5' DNA helicase activity"/>
    <property type="evidence" value="ECO:0007669"/>
    <property type="project" value="UniProtKB-EC"/>
</dbReference>
<dbReference type="SMART" id="SM00973">
    <property type="entry name" value="Sec63"/>
    <property type="match status" value="1"/>
</dbReference>
<evidence type="ECO:0000256" key="11">
    <source>
        <dbReference type="SAM" id="MobiDB-lite"/>
    </source>
</evidence>
<feature type="domain" description="Helicase ATP-binding" evidence="12">
    <location>
        <begin position="234"/>
        <end position="429"/>
    </location>
</feature>
<dbReference type="PROSITE" id="PS51194">
    <property type="entry name" value="HELICASE_CTER"/>
    <property type="match status" value="1"/>
</dbReference>
<comment type="catalytic activity">
    <reaction evidence="8">
        <text>Couples ATP hydrolysis with the unwinding of duplex DNA by translocating in the 3'-5' direction.</text>
        <dbReference type="EC" id="5.6.2.4"/>
    </reaction>
</comment>
<dbReference type="CDD" id="cd18795">
    <property type="entry name" value="SF2_C_Ski2"/>
    <property type="match status" value="1"/>
</dbReference>
<accession>A0AA38UTU0</accession>
<gene>
    <name evidence="14" type="ORF">F5890DRAFT_1553166</name>
</gene>
<dbReference type="EMBL" id="MU801962">
    <property type="protein sequence ID" value="KAJ3985434.1"/>
    <property type="molecule type" value="Genomic_DNA"/>
</dbReference>
<keyword evidence="6" id="KW-0413">Isomerase</keyword>
<evidence type="ECO:0000256" key="7">
    <source>
        <dbReference type="ARBA" id="ARBA00023254"/>
    </source>
</evidence>
<evidence type="ECO:0000256" key="3">
    <source>
        <dbReference type="ARBA" id="ARBA00022801"/>
    </source>
</evidence>
<feature type="region of interest" description="Disordered" evidence="11">
    <location>
        <begin position="1241"/>
        <end position="1270"/>
    </location>
</feature>
<evidence type="ECO:0000313" key="14">
    <source>
        <dbReference type="EMBL" id="KAJ3985434.1"/>
    </source>
</evidence>
<reference evidence="14" key="1">
    <citation type="submission" date="2022-08" db="EMBL/GenBank/DDBJ databases">
        <authorList>
            <consortium name="DOE Joint Genome Institute"/>
            <person name="Min B."/>
            <person name="Riley R."/>
            <person name="Sierra-Patev S."/>
            <person name="Naranjo-Ortiz M."/>
            <person name="Looney B."/>
            <person name="Konkel Z."/>
            <person name="Slot J.C."/>
            <person name="Sakamoto Y."/>
            <person name="Steenwyk J.L."/>
            <person name="Rokas A."/>
            <person name="Carro J."/>
            <person name="Camarero S."/>
            <person name="Ferreira P."/>
            <person name="Molpeceres G."/>
            <person name="Ruiz-Duenas F.J."/>
            <person name="Serrano A."/>
            <person name="Henrissat B."/>
            <person name="Drula E."/>
            <person name="Hughes K.W."/>
            <person name="Mata J.L."/>
            <person name="Ishikawa N.K."/>
            <person name="Vargas-Isla R."/>
            <person name="Ushijima S."/>
            <person name="Smith C.A."/>
            <person name="Ahrendt S."/>
            <person name="Andreopoulos W."/>
            <person name="He G."/>
            <person name="Labutti K."/>
            <person name="Lipzen A."/>
            <person name="Ng V."/>
            <person name="Sandor L."/>
            <person name="Barry K."/>
            <person name="Martinez A.T."/>
            <person name="Xiao Y."/>
            <person name="Gibbons J.G."/>
            <person name="Terashima K."/>
            <person name="Hibbett D.S."/>
            <person name="Grigoriev I.V."/>
        </authorList>
    </citation>
    <scope>NUCLEOTIDE SEQUENCE</scope>
    <source>
        <strain evidence="14">TFB7829</strain>
    </source>
</reference>
<evidence type="ECO:0000256" key="4">
    <source>
        <dbReference type="ARBA" id="ARBA00022806"/>
    </source>
</evidence>
<dbReference type="InterPro" id="IPR027417">
    <property type="entry name" value="P-loop_NTPase"/>
</dbReference>
<dbReference type="PROSITE" id="PS51192">
    <property type="entry name" value="HELICASE_ATP_BIND_1"/>
    <property type="match status" value="1"/>
</dbReference>
<feature type="region of interest" description="Disordered" evidence="11">
    <location>
        <begin position="1460"/>
        <end position="1486"/>
    </location>
</feature>
<dbReference type="SMART" id="SM00490">
    <property type="entry name" value="HELICc"/>
    <property type="match status" value="1"/>
</dbReference>
<protein>
    <recommendedName>
        <fullName evidence="9">DNA 3'-5' helicase</fullName>
        <ecNumber evidence="9">5.6.2.4</ecNumber>
    </recommendedName>
</protein>
<dbReference type="Pfam" id="PF00270">
    <property type="entry name" value="DEAD"/>
    <property type="match status" value="1"/>
</dbReference>
<dbReference type="InterPro" id="IPR014001">
    <property type="entry name" value="Helicase_ATP-bd"/>
</dbReference>
<dbReference type="GO" id="GO:0016787">
    <property type="term" value="F:hydrolase activity"/>
    <property type="evidence" value="ECO:0007669"/>
    <property type="project" value="UniProtKB-KW"/>
</dbReference>
<keyword evidence="4" id="KW-0347">Helicase</keyword>
<feature type="compositionally biased region" description="Polar residues" evidence="11">
    <location>
        <begin position="1470"/>
        <end position="1486"/>
    </location>
</feature>
<evidence type="ECO:0000259" key="12">
    <source>
        <dbReference type="PROSITE" id="PS51192"/>
    </source>
</evidence>
<dbReference type="GO" id="GO:0005524">
    <property type="term" value="F:ATP binding"/>
    <property type="evidence" value="ECO:0007669"/>
    <property type="project" value="UniProtKB-KW"/>
</dbReference>
<dbReference type="InterPro" id="IPR057842">
    <property type="entry name" value="WH_MER3"/>
</dbReference>
<feature type="region of interest" description="Disordered" evidence="11">
    <location>
        <begin position="1134"/>
        <end position="1158"/>
    </location>
</feature>
<dbReference type="Pfam" id="PF00271">
    <property type="entry name" value="Helicase_C"/>
    <property type="match status" value="1"/>
</dbReference>
<dbReference type="PANTHER" id="PTHR47835">
    <property type="entry name" value="HFM1, ATP DEPENDENT DNA HELICASE HOMOLOG"/>
    <property type="match status" value="1"/>
</dbReference>
<dbReference type="Proteomes" id="UP001163850">
    <property type="component" value="Unassembled WGS sequence"/>
</dbReference>
<keyword evidence="5" id="KW-0067">ATP-binding</keyword>
<keyword evidence="3 14" id="KW-0378">Hydrolase</keyword>
<feature type="region of interest" description="Disordered" evidence="11">
    <location>
        <begin position="1191"/>
        <end position="1223"/>
    </location>
</feature>
<feature type="domain" description="Helicase C-terminal" evidence="13">
    <location>
        <begin position="469"/>
        <end position="656"/>
    </location>
</feature>
<dbReference type="EC" id="5.6.2.4" evidence="9"/>